<sequence length="172" mass="19067">MPQVRAERLIRIDPETAFALSQTTGDFRLKWDPFISAQGFLDGARAAGKGVRTRTRSRLGLVMVSQYVSYAPPRNVGMTMVAGPWFFTNFGGGWRFTADDGGTRAVWKYTFSCRPALLRPLMEGIGSRLLGYEIERRIEAFARACEDPALVAEFRALRHAGEAADQAGNPHP</sequence>
<dbReference type="RefSeq" id="WP_307491761.1">
    <property type="nucleotide sequence ID" value="NZ_JAUSSY010000011.1"/>
</dbReference>
<organism evidence="1 2">
    <name type="scientific">Pseudarthrobacter defluvii</name>
    <dbReference type="NCBI Taxonomy" id="410837"/>
    <lineage>
        <taxon>Bacteria</taxon>
        <taxon>Bacillati</taxon>
        <taxon>Actinomycetota</taxon>
        <taxon>Actinomycetes</taxon>
        <taxon>Micrococcales</taxon>
        <taxon>Micrococcaceae</taxon>
        <taxon>Pseudarthrobacter</taxon>
    </lineage>
</organism>
<accession>A0ABT9UJU3</accession>
<dbReference type="SUPFAM" id="SSF55961">
    <property type="entry name" value="Bet v1-like"/>
    <property type="match status" value="1"/>
</dbReference>
<protein>
    <recommendedName>
        <fullName evidence="3">Polyketide cyclase/dehydrase/lipid transport protein</fullName>
    </recommendedName>
</protein>
<name>A0ABT9UJU3_9MICC</name>
<evidence type="ECO:0008006" key="3">
    <source>
        <dbReference type="Google" id="ProtNLM"/>
    </source>
</evidence>
<evidence type="ECO:0000313" key="1">
    <source>
        <dbReference type="EMBL" id="MDQ0119916.1"/>
    </source>
</evidence>
<dbReference type="Pfam" id="PF10604">
    <property type="entry name" value="Polyketide_cyc2"/>
    <property type="match status" value="1"/>
</dbReference>
<dbReference type="EMBL" id="JAUSSY010000011">
    <property type="protein sequence ID" value="MDQ0119916.1"/>
    <property type="molecule type" value="Genomic_DNA"/>
</dbReference>
<comment type="caution">
    <text evidence="1">The sequence shown here is derived from an EMBL/GenBank/DDBJ whole genome shotgun (WGS) entry which is preliminary data.</text>
</comment>
<evidence type="ECO:0000313" key="2">
    <source>
        <dbReference type="Proteomes" id="UP001226389"/>
    </source>
</evidence>
<proteinExistence type="predicted"/>
<dbReference type="InterPro" id="IPR023393">
    <property type="entry name" value="START-like_dom_sf"/>
</dbReference>
<dbReference type="InterPro" id="IPR019587">
    <property type="entry name" value="Polyketide_cyclase/dehydratase"/>
</dbReference>
<keyword evidence="2" id="KW-1185">Reference proteome</keyword>
<reference evidence="1 2" key="1">
    <citation type="submission" date="2023-07" db="EMBL/GenBank/DDBJ databases">
        <title>Sorghum-associated microbial communities from plants grown in Nebraska, USA.</title>
        <authorList>
            <person name="Schachtman D."/>
        </authorList>
    </citation>
    <scope>NUCLEOTIDE SEQUENCE [LARGE SCALE GENOMIC DNA]</scope>
    <source>
        <strain evidence="1 2">DS994</strain>
    </source>
</reference>
<dbReference type="Gene3D" id="3.30.530.20">
    <property type="match status" value="1"/>
</dbReference>
<gene>
    <name evidence="1" type="ORF">J2T22_003111</name>
</gene>
<dbReference type="Proteomes" id="UP001226389">
    <property type="component" value="Unassembled WGS sequence"/>
</dbReference>